<dbReference type="EMBL" id="OZ034815">
    <property type="protein sequence ID" value="CAL1371096.1"/>
    <property type="molecule type" value="Genomic_DNA"/>
</dbReference>
<reference evidence="2 3" key="1">
    <citation type="submission" date="2024-04" db="EMBL/GenBank/DDBJ databases">
        <authorList>
            <person name="Fracassetti M."/>
        </authorList>
    </citation>
    <scope>NUCLEOTIDE SEQUENCE [LARGE SCALE GENOMIC DNA]</scope>
</reference>
<dbReference type="PANTHER" id="PTHR34676">
    <property type="entry name" value="DUF4219 DOMAIN-CONTAINING PROTEIN-RELATED"/>
    <property type="match status" value="1"/>
</dbReference>
<keyword evidence="3" id="KW-1185">Reference proteome</keyword>
<organism evidence="2 3">
    <name type="scientific">Linum trigynum</name>
    <dbReference type="NCBI Taxonomy" id="586398"/>
    <lineage>
        <taxon>Eukaryota</taxon>
        <taxon>Viridiplantae</taxon>
        <taxon>Streptophyta</taxon>
        <taxon>Embryophyta</taxon>
        <taxon>Tracheophyta</taxon>
        <taxon>Spermatophyta</taxon>
        <taxon>Magnoliopsida</taxon>
        <taxon>eudicotyledons</taxon>
        <taxon>Gunneridae</taxon>
        <taxon>Pentapetalae</taxon>
        <taxon>rosids</taxon>
        <taxon>fabids</taxon>
        <taxon>Malpighiales</taxon>
        <taxon>Linaceae</taxon>
        <taxon>Linum</taxon>
    </lineage>
</organism>
<dbReference type="Proteomes" id="UP001497516">
    <property type="component" value="Chromosome 2"/>
</dbReference>
<feature type="region of interest" description="Disordered" evidence="1">
    <location>
        <begin position="267"/>
        <end position="293"/>
    </location>
</feature>
<protein>
    <recommendedName>
        <fullName evidence="4">UBN2 domain-containing protein</fullName>
    </recommendedName>
</protein>
<name>A0AAV2DBN3_9ROSI</name>
<evidence type="ECO:0000256" key="1">
    <source>
        <dbReference type="SAM" id="MobiDB-lite"/>
    </source>
</evidence>
<dbReference type="PANTHER" id="PTHR34676:SF8">
    <property type="entry name" value="TRANSMEMBRANE PROTEIN"/>
    <property type="match status" value="1"/>
</dbReference>
<dbReference type="Pfam" id="PF14223">
    <property type="entry name" value="Retrotran_gag_2"/>
    <property type="match status" value="1"/>
</dbReference>
<proteinExistence type="predicted"/>
<evidence type="ECO:0000313" key="2">
    <source>
        <dbReference type="EMBL" id="CAL1371096.1"/>
    </source>
</evidence>
<evidence type="ECO:0000313" key="3">
    <source>
        <dbReference type="Proteomes" id="UP001497516"/>
    </source>
</evidence>
<evidence type="ECO:0008006" key="4">
    <source>
        <dbReference type="Google" id="ProtNLM"/>
    </source>
</evidence>
<accession>A0AAV2DBN3</accession>
<gene>
    <name evidence="2" type="ORF">LTRI10_LOCUS13178</name>
</gene>
<sequence length="293" mass="33783">MSSSANTGAIFMAMDSLRQDPRDSKECTTGTGKTEWNSSLGPPIQIFRISFSMDRGRSREFVENGQTQTKKNYQMNSKATNLLYCALGPDEYHHVTGCKSAKEIWDKLQIAHEGTTHVKISRINSLKQEFESFFMKPEESVKEMNERFTTIVNSLMNLGIIYKISDLVRKVLWALPKKWTPKVTAIEESKDLTKLSLDELMGSLITHEEKLKKEEAEEPRKEMRSIAFKTTIQDEDFDSLDEMEDEELAMLSKHVAKLMRLRKEKRRGGLINRSREGEDQTKFNQSVSKLRKE</sequence>
<feature type="compositionally biased region" description="Polar residues" evidence="1">
    <location>
        <begin position="282"/>
        <end position="293"/>
    </location>
</feature>
<dbReference type="AlphaFoldDB" id="A0AAV2DBN3"/>